<organism evidence="2 3">
    <name type="scientific">Sporothrix brasiliensis 5110</name>
    <dbReference type="NCBI Taxonomy" id="1398154"/>
    <lineage>
        <taxon>Eukaryota</taxon>
        <taxon>Fungi</taxon>
        <taxon>Dikarya</taxon>
        <taxon>Ascomycota</taxon>
        <taxon>Pezizomycotina</taxon>
        <taxon>Sordariomycetes</taxon>
        <taxon>Sordariomycetidae</taxon>
        <taxon>Ophiostomatales</taxon>
        <taxon>Ophiostomataceae</taxon>
        <taxon>Sporothrix</taxon>
    </lineage>
</organism>
<proteinExistence type="predicted"/>
<dbReference type="OrthoDB" id="3946749at2759"/>
<dbReference type="Pfam" id="PF12396">
    <property type="entry name" value="DUF3659"/>
    <property type="match status" value="1"/>
</dbReference>
<dbReference type="AlphaFoldDB" id="A0A0C2F7N6"/>
<evidence type="ECO:0000313" key="3">
    <source>
        <dbReference type="Proteomes" id="UP000031575"/>
    </source>
</evidence>
<accession>A0A0C2F7N6</accession>
<feature type="compositionally biased region" description="Acidic residues" evidence="1">
    <location>
        <begin position="54"/>
        <end position="67"/>
    </location>
</feature>
<evidence type="ECO:0000313" key="2">
    <source>
        <dbReference type="EMBL" id="KIH87068.1"/>
    </source>
</evidence>
<comment type="caution">
    <text evidence="2">The sequence shown here is derived from an EMBL/GenBank/DDBJ whole genome shotgun (WGS) entry which is preliminary data.</text>
</comment>
<name>A0A0C2F7N6_9PEZI</name>
<feature type="region of interest" description="Disordered" evidence="1">
    <location>
        <begin position="267"/>
        <end position="319"/>
    </location>
</feature>
<feature type="compositionally biased region" description="Basic and acidic residues" evidence="1">
    <location>
        <begin position="42"/>
        <end position="53"/>
    </location>
</feature>
<dbReference type="Proteomes" id="UP000031575">
    <property type="component" value="Unassembled WGS sequence"/>
</dbReference>
<protein>
    <submittedName>
        <fullName evidence="2">Uncharacterized protein</fullName>
    </submittedName>
</protein>
<dbReference type="GeneID" id="63678330"/>
<dbReference type="InterPro" id="IPR022124">
    <property type="entry name" value="DUF3659"/>
</dbReference>
<keyword evidence="3" id="KW-1185">Reference proteome</keyword>
<dbReference type="VEuPathDB" id="FungiDB:SPBR_05132"/>
<sequence length="355" mass="38148">MASRKTQPQPLHHRPVVPSTEHTPVHSPVHDQSPVVEELSSDDEHDKHGHDEHDDSDYDDPPEEEIVEGEHGRSKRAPAPLSSPPPSSSSPSAARNGEPRIQTHFHDRGKQPAYVAPIPKIGRIPSLSPVSTPKDTPKDTASPAADPGISSYGRPTLPRFLTARLVGKAIDEYGDVCDGDDVLGRVAGDLPSMVGRTISNENGDVLGDDGHELLGYVEHVTTDAERRSMQDARRRRAAAAAAQPLDEFTGGGSSAFRVDADGNILDGQGNIVGRMNKKGEGNDEDGNDKTKTQGEQKGGSPPRVNAESYRKEGESPSDIFLDVKSTTEGIQLTIRIPTVFPNTGQPPKMPNISFT</sequence>
<evidence type="ECO:0000256" key="1">
    <source>
        <dbReference type="SAM" id="MobiDB-lite"/>
    </source>
</evidence>
<gene>
    <name evidence="2" type="ORF">SPBR_05132</name>
</gene>
<dbReference type="RefSeq" id="XP_040615078.1">
    <property type="nucleotide sequence ID" value="XM_040763409.1"/>
</dbReference>
<dbReference type="EMBL" id="AWTV01000010">
    <property type="protein sequence ID" value="KIH87068.1"/>
    <property type="molecule type" value="Genomic_DNA"/>
</dbReference>
<feature type="region of interest" description="Disordered" evidence="1">
    <location>
        <begin position="1"/>
        <end position="155"/>
    </location>
</feature>
<reference evidence="2 3" key="1">
    <citation type="journal article" date="2014" name="BMC Genomics">
        <title>Comparative genomics of the major fungal agents of human and animal Sporotrichosis: Sporothrix schenckii and Sporothrix brasiliensis.</title>
        <authorList>
            <person name="Teixeira M.M."/>
            <person name="de Almeida L.G."/>
            <person name="Kubitschek-Barreira P."/>
            <person name="Alves F.L."/>
            <person name="Kioshima E.S."/>
            <person name="Abadio A.K."/>
            <person name="Fernandes L."/>
            <person name="Derengowski L.S."/>
            <person name="Ferreira K.S."/>
            <person name="Souza R.C."/>
            <person name="Ruiz J.C."/>
            <person name="de Andrade N.C."/>
            <person name="Paes H.C."/>
            <person name="Nicola A.M."/>
            <person name="Albuquerque P."/>
            <person name="Gerber A.L."/>
            <person name="Martins V.P."/>
            <person name="Peconick L.D."/>
            <person name="Neto A.V."/>
            <person name="Chaucanez C.B."/>
            <person name="Silva P.A."/>
            <person name="Cunha O.L."/>
            <person name="de Oliveira F.F."/>
            <person name="dos Santos T.C."/>
            <person name="Barros A.L."/>
            <person name="Soares M.A."/>
            <person name="de Oliveira L.M."/>
            <person name="Marini M.M."/>
            <person name="Villalobos-Duno H."/>
            <person name="Cunha M.M."/>
            <person name="de Hoog S."/>
            <person name="da Silveira J.F."/>
            <person name="Henrissat B."/>
            <person name="Nino-Vega G.A."/>
            <person name="Cisalpino P.S."/>
            <person name="Mora-Montes H.M."/>
            <person name="Almeida S.R."/>
            <person name="Stajich J.E."/>
            <person name="Lopes-Bezerra L.M."/>
            <person name="Vasconcelos A.T."/>
            <person name="Felipe M.S."/>
        </authorList>
    </citation>
    <scope>NUCLEOTIDE SEQUENCE [LARGE SCALE GENOMIC DNA]</scope>
    <source>
        <strain evidence="2 3">5110</strain>
    </source>
</reference>
<feature type="compositionally biased region" description="Basic and acidic residues" evidence="1">
    <location>
        <begin position="277"/>
        <end position="294"/>
    </location>
</feature>
<dbReference type="HOGENOM" id="CLU_033096_1_0_1"/>